<feature type="domain" description="N-acetyltransferase" evidence="3">
    <location>
        <begin position="1"/>
        <end position="139"/>
    </location>
</feature>
<dbReference type="RefSeq" id="WP_274266095.1">
    <property type="nucleotide sequence ID" value="NZ_CP117880.1"/>
</dbReference>
<dbReference type="SUPFAM" id="SSF55729">
    <property type="entry name" value="Acyl-CoA N-acyltransferases (Nat)"/>
    <property type="match status" value="1"/>
</dbReference>
<evidence type="ECO:0000256" key="1">
    <source>
        <dbReference type="ARBA" id="ARBA00022679"/>
    </source>
</evidence>
<evidence type="ECO:0000259" key="3">
    <source>
        <dbReference type="PROSITE" id="PS51186"/>
    </source>
</evidence>
<dbReference type="PANTHER" id="PTHR43877">
    <property type="entry name" value="AMINOALKYLPHOSPHONATE N-ACETYLTRANSFERASE-RELATED-RELATED"/>
    <property type="match status" value="1"/>
</dbReference>
<evidence type="ECO:0000313" key="4">
    <source>
        <dbReference type="EMBL" id="WDF67365.1"/>
    </source>
</evidence>
<dbReference type="CDD" id="cd04301">
    <property type="entry name" value="NAT_SF"/>
    <property type="match status" value="1"/>
</dbReference>
<keyword evidence="1 4" id="KW-0808">Transferase</keyword>
<proteinExistence type="predicted"/>
<dbReference type="EC" id="2.3.1.-" evidence="4"/>
<dbReference type="InterPro" id="IPR050832">
    <property type="entry name" value="Bact_Acetyltransf"/>
</dbReference>
<dbReference type="EMBL" id="CP117880">
    <property type="protein sequence ID" value="WDF67365.1"/>
    <property type="molecule type" value="Genomic_DNA"/>
</dbReference>
<keyword evidence="5" id="KW-1185">Reference proteome</keyword>
<evidence type="ECO:0000313" key="5">
    <source>
        <dbReference type="Proteomes" id="UP001221558"/>
    </source>
</evidence>
<dbReference type="Pfam" id="PF13673">
    <property type="entry name" value="Acetyltransf_10"/>
    <property type="match status" value="1"/>
</dbReference>
<dbReference type="InterPro" id="IPR000182">
    <property type="entry name" value="GNAT_dom"/>
</dbReference>
<keyword evidence="2 4" id="KW-0012">Acyltransferase</keyword>
<evidence type="ECO:0000256" key="2">
    <source>
        <dbReference type="ARBA" id="ARBA00023315"/>
    </source>
</evidence>
<sequence length="139" mass="16040">MLSTLQIEQVAAPVTWRLRQEVLYPNGTLKDVMIDTDFEGYHFGAYKQDMLVGVISLFQGENMRFQFRKFAVHTAHQRQGIGRALLETLRSFAKELGAREVWCHARVEAVDFYKAVGLQPSGELFMRNGMQYIRLVLQI</sequence>
<organism evidence="4 5">
    <name type="scientific">Sphingobacterium oryzagri</name>
    <dbReference type="NCBI Taxonomy" id="3025669"/>
    <lineage>
        <taxon>Bacteria</taxon>
        <taxon>Pseudomonadati</taxon>
        <taxon>Bacteroidota</taxon>
        <taxon>Sphingobacteriia</taxon>
        <taxon>Sphingobacteriales</taxon>
        <taxon>Sphingobacteriaceae</taxon>
        <taxon>Sphingobacterium</taxon>
    </lineage>
</organism>
<dbReference type="Gene3D" id="3.40.630.30">
    <property type="match status" value="1"/>
</dbReference>
<gene>
    <name evidence="4" type="ORF">PQ465_13725</name>
</gene>
<name>A0ABY7WEQ8_9SPHI</name>
<dbReference type="PROSITE" id="PS51186">
    <property type="entry name" value="GNAT"/>
    <property type="match status" value="1"/>
</dbReference>
<dbReference type="Proteomes" id="UP001221558">
    <property type="component" value="Chromosome"/>
</dbReference>
<protein>
    <submittedName>
        <fullName evidence="4">GNAT family N-acetyltransferase</fullName>
        <ecNumber evidence="4">2.3.1.-</ecNumber>
    </submittedName>
</protein>
<accession>A0ABY7WEQ8</accession>
<dbReference type="InterPro" id="IPR016181">
    <property type="entry name" value="Acyl_CoA_acyltransferase"/>
</dbReference>
<dbReference type="GO" id="GO:0016746">
    <property type="term" value="F:acyltransferase activity"/>
    <property type="evidence" value="ECO:0007669"/>
    <property type="project" value="UniProtKB-KW"/>
</dbReference>
<reference evidence="4 5" key="1">
    <citation type="submission" date="2023-02" db="EMBL/GenBank/DDBJ databases">
        <title>Genome sequence of Sphingobacterium sp. KACC 22765.</title>
        <authorList>
            <person name="Kim S."/>
            <person name="Heo J."/>
            <person name="Kwon S.-W."/>
        </authorList>
    </citation>
    <scope>NUCLEOTIDE SEQUENCE [LARGE SCALE GENOMIC DNA]</scope>
    <source>
        <strain evidence="4 5">KACC 22765</strain>
    </source>
</reference>